<accession>A0A2V5GT90</accession>
<dbReference type="EMBL" id="KZ825209">
    <property type="protein sequence ID" value="PYI14525.1"/>
    <property type="molecule type" value="Genomic_DNA"/>
</dbReference>
<feature type="region of interest" description="Disordered" evidence="1">
    <location>
        <begin position="208"/>
        <end position="244"/>
    </location>
</feature>
<reference evidence="2 3" key="1">
    <citation type="submission" date="2018-02" db="EMBL/GenBank/DDBJ databases">
        <title>The genomes of Aspergillus section Nigri reveals drivers in fungal speciation.</title>
        <authorList>
            <consortium name="DOE Joint Genome Institute"/>
            <person name="Vesth T.C."/>
            <person name="Nybo J."/>
            <person name="Theobald S."/>
            <person name="Brandl J."/>
            <person name="Frisvad J.C."/>
            <person name="Nielsen K.F."/>
            <person name="Lyhne E.K."/>
            <person name="Kogle M.E."/>
            <person name="Kuo A."/>
            <person name="Riley R."/>
            <person name="Clum A."/>
            <person name="Nolan M."/>
            <person name="Lipzen A."/>
            <person name="Salamov A."/>
            <person name="Henrissat B."/>
            <person name="Wiebenga A."/>
            <person name="De vries R.P."/>
            <person name="Grigoriev I.V."/>
            <person name="Mortensen U.H."/>
            <person name="Andersen M.R."/>
            <person name="Baker S.E."/>
        </authorList>
    </citation>
    <scope>NUCLEOTIDE SEQUENCE [LARGE SCALE GENOMIC DNA]</scope>
    <source>
        <strain evidence="2 3">CBS 115571</strain>
    </source>
</reference>
<protein>
    <submittedName>
        <fullName evidence="2">Uncharacterized protein</fullName>
    </submittedName>
</protein>
<feature type="region of interest" description="Disordered" evidence="1">
    <location>
        <begin position="29"/>
        <end position="59"/>
    </location>
</feature>
<evidence type="ECO:0000313" key="2">
    <source>
        <dbReference type="EMBL" id="PYI14525.1"/>
    </source>
</evidence>
<dbReference type="AlphaFoldDB" id="A0A2V5GT90"/>
<evidence type="ECO:0000256" key="1">
    <source>
        <dbReference type="SAM" id="MobiDB-lite"/>
    </source>
</evidence>
<dbReference type="OMA" id="HERNNIL"/>
<dbReference type="Proteomes" id="UP000249829">
    <property type="component" value="Unassembled WGS sequence"/>
</dbReference>
<keyword evidence="3" id="KW-1185">Reference proteome</keyword>
<proteinExistence type="predicted"/>
<name>A0A2V5GT90_ASPV1</name>
<sequence length="279" mass="30939">MSVSGAWLIAPSIESPVSSHIALGNIITDPHSPDSPLQRVRPEDLTSFPTTEDEDPEGNYSLTSALESTLELDLRLLVFVLSFRRSPRQFSDHSAVGLRTRKLASTFPWVELSTLLERQPILGHLISGRPVYIVSGIMIARKFRHRFARDRQSQTNLGARADGLLVAPSMHLAGALETPEHKATGTDHERNNILLAYQLHRLTLDQEGRTQTQIHRSPAAFASVDDDRANNGDEDEETGSGRGLAVRIDEMTSEDWRAQGWQILLSALEETETDTETGN</sequence>
<organism evidence="2 3">
    <name type="scientific">Aspergillus violaceofuscus (strain CBS 115571)</name>
    <dbReference type="NCBI Taxonomy" id="1450538"/>
    <lineage>
        <taxon>Eukaryota</taxon>
        <taxon>Fungi</taxon>
        <taxon>Dikarya</taxon>
        <taxon>Ascomycota</taxon>
        <taxon>Pezizomycotina</taxon>
        <taxon>Eurotiomycetes</taxon>
        <taxon>Eurotiomycetidae</taxon>
        <taxon>Eurotiales</taxon>
        <taxon>Aspergillaceae</taxon>
        <taxon>Aspergillus</taxon>
    </lineage>
</organism>
<evidence type="ECO:0000313" key="3">
    <source>
        <dbReference type="Proteomes" id="UP000249829"/>
    </source>
</evidence>
<gene>
    <name evidence="2" type="ORF">BO99DRAFT_449670</name>
</gene>